<dbReference type="HAMAP" id="MF_00340">
    <property type="entry name" value="Ribosomal_bL32"/>
    <property type="match status" value="1"/>
</dbReference>
<dbReference type="InterPro" id="IPR002677">
    <property type="entry name" value="Ribosomal_bL32"/>
</dbReference>
<dbReference type="RefSeq" id="WP_144304120.1">
    <property type="nucleotide sequence ID" value="NZ_QMIE01000017.1"/>
</dbReference>
<dbReference type="OrthoDB" id="9801927at2"/>
<dbReference type="Proteomes" id="UP000448292">
    <property type="component" value="Unassembled WGS sequence"/>
</dbReference>
<reference evidence="7 8" key="1">
    <citation type="submission" date="2018-06" db="EMBL/GenBank/DDBJ databases">
        <title>Complete genome of Desulfovibrio indonesiensis P37SLT.</title>
        <authorList>
            <person name="Crispim J.S."/>
            <person name="Vidigal P.M.P."/>
            <person name="Silva L.C.F."/>
            <person name="Laguardia C.N."/>
            <person name="Araujo L.C."/>
            <person name="Dias R.S."/>
            <person name="Sousa M.P."/>
            <person name="Paula S.O."/>
            <person name="Silva C."/>
        </authorList>
    </citation>
    <scope>NUCLEOTIDE SEQUENCE [LARGE SCALE GENOMIC DNA]</scope>
    <source>
        <strain evidence="7 8">P37SLT</strain>
    </source>
</reference>
<dbReference type="NCBIfam" id="TIGR01031">
    <property type="entry name" value="rpmF_bact"/>
    <property type="match status" value="1"/>
</dbReference>
<evidence type="ECO:0000256" key="2">
    <source>
        <dbReference type="ARBA" id="ARBA00022980"/>
    </source>
</evidence>
<keyword evidence="2 5" id="KW-0689">Ribosomal protein</keyword>
<dbReference type="EMBL" id="QMIE01000017">
    <property type="protein sequence ID" value="TVM15350.1"/>
    <property type="molecule type" value="Genomic_DNA"/>
</dbReference>
<dbReference type="SUPFAM" id="SSF57829">
    <property type="entry name" value="Zn-binding ribosomal proteins"/>
    <property type="match status" value="1"/>
</dbReference>
<dbReference type="PANTHER" id="PTHR35534:SF1">
    <property type="entry name" value="LARGE RIBOSOMAL SUBUNIT PROTEIN BL32"/>
    <property type="match status" value="1"/>
</dbReference>
<proteinExistence type="inferred from homology"/>
<comment type="caution">
    <text evidence="7">The sequence shown here is derived from an EMBL/GenBank/DDBJ whole genome shotgun (WGS) entry which is preliminary data.</text>
</comment>
<dbReference type="AlphaFoldDB" id="A0A7M3MB77"/>
<dbReference type="InterPro" id="IPR011332">
    <property type="entry name" value="Ribosomal_zn-bd"/>
</dbReference>
<evidence type="ECO:0000256" key="4">
    <source>
        <dbReference type="ARBA" id="ARBA00035178"/>
    </source>
</evidence>
<evidence type="ECO:0000256" key="1">
    <source>
        <dbReference type="ARBA" id="ARBA00008560"/>
    </source>
</evidence>
<feature type="compositionally biased region" description="Basic residues" evidence="6">
    <location>
        <begin position="7"/>
        <end position="19"/>
    </location>
</feature>
<evidence type="ECO:0000256" key="3">
    <source>
        <dbReference type="ARBA" id="ARBA00023274"/>
    </source>
</evidence>
<dbReference type="PANTHER" id="PTHR35534">
    <property type="entry name" value="50S RIBOSOMAL PROTEIN L32"/>
    <property type="match status" value="1"/>
</dbReference>
<dbReference type="GO" id="GO:0003735">
    <property type="term" value="F:structural constituent of ribosome"/>
    <property type="evidence" value="ECO:0007669"/>
    <property type="project" value="InterPro"/>
</dbReference>
<accession>A0A7M3MB77</accession>
<comment type="similarity">
    <text evidence="1 5">Belongs to the bacterial ribosomal protein bL32 family.</text>
</comment>
<gene>
    <name evidence="5" type="primary">rpmF</name>
    <name evidence="7" type="ORF">DPQ33_15420</name>
</gene>
<dbReference type="Pfam" id="PF01783">
    <property type="entry name" value="Ribosomal_L32p"/>
    <property type="match status" value="1"/>
</dbReference>
<name>A0A7M3MB77_9BACT</name>
<organism evidence="7 8">
    <name type="scientific">Oceanidesulfovibrio indonesiensis</name>
    <dbReference type="NCBI Taxonomy" id="54767"/>
    <lineage>
        <taxon>Bacteria</taxon>
        <taxon>Pseudomonadati</taxon>
        <taxon>Thermodesulfobacteriota</taxon>
        <taxon>Desulfovibrionia</taxon>
        <taxon>Desulfovibrionales</taxon>
        <taxon>Desulfovibrionaceae</taxon>
        <taxon>Oceanidesulfovibrio</taxon>
    </lineage>
</organism>
<protein>
    <recommendedName>
        <fullName evidence="4 5">Large ribosomal subunit protein bL32</fullName>
    </recommendedName>
</protein>
<evidence type="ECO:0000313" key="7">
    <source>
        <dbReference type="EMBL" id="TVM15350.1"/>
    </source>
</evidence>
<dbReference type="InterPro" id="IPR044957">
    <property type="entry name" value="Ribosomal_bL32_bact"/>
</dbReference>
<keyword evidence="3 5" id="KW-0687">Ribonucleoprotein</keyword>
<evidence type="ECO:0000313" key="8">
    <source>
        <dbReference type="Proteomes" id="UP000448292"/>
    </source>
</evidence>
<evidence type="ECO:0000256" key="6">
    <source>
        <dbReference type="SAM" id="MobiDB-lite"/>
    </source>
</evidence>
<evidence type="ECO:0000256" key="5">
    <source>
        <dbReference type="HAMAP-Rule" id="MF_00340"/>
    </source>
</evidence>
<sequence>MAVPQRRQSKSRSRMRRSHDKVAVPNVIYCDCGEPTLPHRICPSCGTYKGRQYLRNEDV</sequence>
<dbReference type="GO" id="GO:0006412">
    <property type="term" value="P:translation"/>
    <property type="evidence" value="ECO:0007669"/>
    <property type="project" value="UniProtKB-UniRule"/>
</dbReference>
<dbReference type="GO" id="GO:0015934">
    <property type="term" value="C:large ribosomal subunit"/>
    <property type="evidence" value="ECO:0007669"/>
    <property type="project" value="InterPro"/>
</dbReference>
<keyword evidence="8" id="KW-1185">Reference proteome</keyword>
<feature type="region of interest" description="Disordered" evidence="6">
    <location>
        <begin position="1"/>
        <end position="20"/>
    </location>
</feature>